<protein>
    <submittedName>
        <fullName evidence="1">Uncharacterized protein</fullName>
    </submittedName>
</protein>
<reference evidence="1" key="1">
    <citation type="submission" date="2022-07" db="EMBL/GenBank/DDBJ databases">
        <title>Phylogenomic reconstructions and comparative analyses of Kickxellomycotina fungi.</title>
        <authorList>
            <person name="Reynolds N.K."/>
            <person name="Stajich J.E."/>
            <person name="Barry K."/>
            <person name="Grigoriev I.V."/>
            <person name="Crous P."/>
            <person name="Smith M.E."/>
        </authorList>
    </citation>
    <scope>NUCLEOTIDE SEQUENCE</scope>
    <source>
        <strain evidence="1">NRRL 1566</strain>
    </source>
</reference>
<name>A0A9W8I544_9FUNG</name>
<gene>
    <name evidence="1" type="ORF">IWW36_004742</name>
</gene>
<sequence length="127" mass="14940">MYSCRPTYEYNVLDSDCFIGDPNDGVNIIDLVSSANIFTWKGTMPKLPYEIIQKIKEASIGHFPDYNDTAIELIHKENIEGGKYEDKIINEEHGILEDDTLLFYFIITFEDRHRELIKDIDEYYEVY</sequence>
<organism evidence="1 2">
    <name type="scientific">Coemansia brasiliensis</name>
    <dbReference type="NCBI Taxonomy" id="2650707"/>
    <lineage>
        <taxon>Eukaryota</taxon>
        <taxon>Fungi</taxon>
        <taxon>Fungi incertae sedis</taxon>
        <taxon>Zoopagomycota</taxon>
        <taxon>Kickxellomycotina</taxon>
        <taxon>Kickxellomycetes</taxon>
        <taxon>Kickxellales</taxon>
        <taxon>Kickxellaceae</taxon>
        <taxon>Coemansia</taxon>
    </lineage>
</organism>
<evidence type="ECO:0000313" key="2">
    <source>
        <dbReference type="Proteomes" id="UP001139887"/>
    </source>
</evidence>
<dbReference type="AlphaFoldDB" id="A0A9W8I544"/>
<evidence type="ECO:0000313" key="1">
    <source>
        <dbReference type="EMBL" id="KAJ2845531.1"/>
    </source>
</evidence>
<proteinExistence type="predicted"/>
<dbReference type="Proteomes" id="UP001139887">
    <property type="component" value="Unassembled WGS sequence"/>
</dbReference>
<keyword evidence="2" id="KW-1185">Reference proteome</keyword>
<comment type="caution">
    <text evidence="1">The sequence shown here is derived from an EMBL/GenBank/DDBJ whole genome shotgun (WGS) entry which is preliminary data.</text>
</comment>
<dbReference type="EMBL" id="JANBUW010000776">
    <property type="protein sequence ID" value="KAJ2845531.1"/>
    <property type="molecule type" value="Genomic_DNA"/>
</dbReference>
<accession>A0A9W8I544</accession>